<evidence type="ECO:0000256" key="6">
    <source>
        <dbReference type="ARBA" id="ARBA00022989"/>
    </source>
</evidence>
<evidence type="ECO:0000256" key="4">
    <source>
        <dbReference type="ARBA" id="ARBA00022475"/>
    </source>
</evidence>
<feature type="transmembrane region" description="Helical" evidence="8">
    <location>
        <begin position="32"/>
        <end position="51"/>
    </location>
</feature>
<evidence type="ECO:0000256" key="3">
    <source>
        <dbReference type="ARBA" id="ARBA00022448"/>
    </source>
</evidence>
<keyword evidence="4" id="KW-1003">Cell membrane</keyword>
<evidence type="ECO:0000256" key="2">
    <source>
        <dbReference type="ARBA" id="ARBA00007069"/>
    </source>
</evidence>
<name>A0A2V3URC3_9HYPH</name>
<dbReference type="InterPro" id="IPR035906">
    <property type="entry name" value="MetI-like_sf"/>
</dbReference>
<dbReference type="OrthoDB" id="9807047at2"/>
<dbReference type="SUPFAM" id="SSF161098">
    <property type="entry name" value="MetI-like"/>
    <property type="match status" value="1"/>
</dbReference>
<organism evidence="10 11">
    <name type="scientific">Chelatococcus asaccharovorans</name>
    <dbReference type="NCBI Taxonomy" id="28210"/>
    <lineage>
        <taxon>Bacteria</taxon>
        <taxon>Pseudomonadati</taxon>
        <taxon>Pseudomonadota</taxon>
        <taxon>Alphaproteobacteria</taxon>
        <taxon>Hyphomicrobiales</taxon>
        <taxon>Chelatococcaceae</taxon>
        <taxon>Chelatococcus</taxon>
    </lineage>
</organism>
<evidence type="ECO:0000256" key="1">
    <source>
        <dbReference type="ARBA" id="ARBA00004651"/>
    </source>
</evidence>
<evidence type="ECO:0000256" key="5">
    <source>
        <dbReference type="ARBA" id="ARBA00022692"/>
    </source>
</evidence>
<proteinExistence type="inferred from homology"/>
<comment type="subcellular location">
    <subcellularLocation>
        <location evidence="1 8">Cell membrane</location>
        <topology evidence="1 8">Multi-pass membrane protein</topology>
    </subcellularLocation>
</comment>
<dbReference type="Proteomes" id="UP000248021">
    <property type="component" value="Unassembled WGS sequence"/>
</dbReference>
<dbReference type="PANTHER" id="PTHR42929:SF5">
    <property type="entry name" value="ABC TRANSPORTER PERMEASE PROTEIN"/>
    <property type="match status" value="1"/>
</dbReference>
<feature type="transmembrane region" description="Helical" evidence="8">
    <location>
        <begin position="170"/>
        <end position="189"/>
    </location>
</feature>
<dbReference type="CDD" id="cd06261">
    <property type="entry name" value="TM_PBP2"/>
    <property type="match status" value="1"/>
</dbReference>
<feature type="transmembrane region" description="Helical" evidence="8">
    <location>
        <begin position="222"/>
        <end position="241"/>
    </location>
</feature>
<keyword evidence="6 8" id="KW-1133">Transmembrane helix</keyword>
<dbReference type="EMBL" id="QJJK01000002">
    <property type="protein sequence ID" value="PXW63259.1"/>
    <property type="molecule type" value="Genomic_DNA"/>
</dbReference>
<comment type="caution">
    <text evidence="10">The sequence shown here is derived from an EMBL/GenBank/DDBJ whole genome shotgun (WGS) entry which is preliminary data.</text>
</comment>
<dbReference type="Pfam" id="PF00528">
    <property type="entry name" value="BPD_transp_1"/>
    <property type="match status" value="1"/>
</dbReference>
<keyword evidence="7 8" id="KW-0472">Membrane</keyword>
<protein>
    <submittedName>
        <fullName evidence="10">Putative spermidine/putrescine transport system permease protein</fullName>
    </submittedName>
</protein>
<dbReference type="GO" id="GO:0055085">
    <property type="term" value="P:transmembrane transport"/>
    <property type="evidence" value="ECO:0007669"/>
    <property type="project" value="InterPro"/>
</dbReference>
<evidence type="ECO:0000313" key="10">
    <source>
        <dbReference type="EMBL" id="PXW63259.1"/>
    </source>
</evidence>
<feature type="transmembrane region" description="Helical" evidence="8">
    <location>
        <begin position="262"/>
        <end position="288"/>
    </location>
</feature>
<keyword evidence="3 8" id="KW-0813">Transport</keyword>
<dbReference type="PANTHER" id="PTHR42929">
    <property type="entry name" value="INNER MEMBRANE ABC TRANSPORTER PERMEASE PROTEIN YDCU-RELATED-RELATED"/>
    <property type="match status" value="1"/>
</dbReference>
<evidence type="ECO:0000256" key="7">
    <source>
        <dbReference type="ARBA" id="ARBA00023136"/>
    </source>
</evidence>
<gene>
    <name evidence="10" type="ORF">C7450_102174</name>
</gene>
<dbReference type="Gene3D" id="1.10.3720.10">
    <property type="entry name" value="MetI-like"/>
    <property type="match status" value="1"/>
</dbReference>
<feature type="transmembrane region" description="Helical" evidence="8">
    <location>
        <begin position="117"/>
        <end position="134"/>
    </location>
</feature>
<keyword evidence="5 8" id="KW-0812">Transmembrane</keyword>
<reference evidence="10 11" key="1">
    <citation type="submission" date="2018-05" db="EMBL/GenBank/DDBJ databases">
        <title>Genomic Encyclopedia of Type Strains, Phase IV (KMG-IV): sequencing the most valuable type-strain genomes for metagenomic binning, comparative biology and taxonomic classification.</title>
        <authorList>
            <person name="Goeker M."/>
        </authorList>
    </citation>
    <scope>NUCLEOTIDE SEQUENCE [LARGE SCALE GENOMIC DNA]</scope>
    <source>
        <strain evidence="10 11">DSM 6462</strain>
    </source>
</reference>
<dbReference type="PROSITE" id="PS50928">
    <property type="entry name" value="ABC_TM1"/>
    <property type="match status" value="1"/>
</dbReference>
<feature type="transmembrane region" description="Helical" evidence="8">
    <location>
        <begin position="82"/>
        <end position="105"/>
    </location>
</feature>
<feature type="transmembrane region" description="Helical" evidence="8">
    <location>
        <begin position="146"/>
        <end position="164"/>
    </location>
</feature>
<evidence type="ECO:0000256" key="8">
    <source>
        <dbReference type="RuleBase" id="RU363032"/>
    </source>
</evidence>
<accession>A0A2V3URC3</accession>
<comment type="similarity">
    <text evidence="2">Belongs to the binding-protein-dependent transport system permease family. CysTW subfamily.</text>
</comment>
<keyword evidence="11" id="KW-1185">Reference proteome</keyword>
<dbReference type="RefSeq" id="WP_110373414.1">
    <property type="nucleotide sequence ID" value="NZ_JAHBRY010000002.1"/>
</dbReference>
<dbReference type="AlphaFoldDB" id="A0A2V3URC3"/>
<evidence type="ECO:0000313" key="11">
    <source>
        <dbReference type="Proteomes" id="UP000248021"/>
    </source>
</evidence>
<feature type="domain" description="ABC transmembrane type-1" evidence="9">
    <location>
        <begin position="83"/>
        <end position="287"/>
    </location>
</feature>
<dbReference type="InterPro" id="IPR000515">
    <property type="entry name" value="MetI-like"/>
</dbReference>
<sequence>MALDVDGQATVRVSEAAAERPPVRKALPGGQLWLLLPALAFLAIFFAYPLFDVVLRSFRDGQGGFTVQNYEAFFSRAIYIRVLLLTIEIAFLTTVFSLIVGYPLAYVLANSGPTVRSFMMLCVMLPFMTSILVRTYGWMVILRPNGVINTVFAGLGLGEIQLIYNRSGLMIGMVYTMLPYMVLTLYSVMRGIDGRFVAVAQSLGAGRWSAFWRIYFPLSMPGVAGGSLLVFILAAGFYITPRLMGGDRDQMLASIIAYQVDVLLNFNFASAIAVILLVITLACFGLYARVVGLKQLLSSKV</sequence>
<dbReference type="GO" id="GO:0005886">
    <property type="term" value="C:plasma membrane"/>
    <property type="evidence" value="ECO:0007669"/>
    <property type="project" value="UniProtKB-SubCell"/>
</dbReference>
<evidence type="ECO:0000259" key="9">
    <source>
        <dbReference type="PROSITE" id="PS50928"/>
    </source>
</evidence>